<evidence type="ECO:0000256" key="1">
    <source>
        <dbReference type="ARBA" id="ARBA00009860"/>
    </source>
</evidence>
<organism evidence="7 8">
    <name type="scientific">Fasciola hepatica</name>
    <name type="common">Liver fluke</name>
    <dbReference type="NCBI Taxonomy" id="6192"/>
    <lineage>
        <taxon>Eukaryota</taxon>
        <taxon>Metazoa</taxon>
        <taxon>Spiralia</taxon>
        <taxon>Lophotrochozoa</taxon>
        <taxon>Platyhelminthes</taxon>
        <taxon>Trematoda</taxon>
        <taxon>Digenea</taxon>
        <taxon>Plagiorchiida</taxon>
        <taxon>Echinostomata</taxon>
        <taxon>Echinostomatoidea</taxon>
        <taxon>Fasciolidae</taxon>
        <taxon>Fasciola</taxon>
    </lineage>
</organism>
<evidence type="ECO:0000256" key="3">
    <source>
        <dbReference type="ARBA" id="ARBA00022845"/>
    </source>
</evidence>
<comment type="similarity">
    <text evidence="1 6">Belongs to the eukaryotic initiation factor 4E family.</text>
</comment>
<proteinExistence type="inferred from homology"/>
<gene>
    <name evidence="7" type="ORF">D915_004798</name>
</gene>
<protein>
    <submittedName>
        <fullName evidence="7">Eukaryotic translation initiation factor 4E</fullName>
    </submittedName>
</protein>
<reference evidence="7" key="1">
    <citation type="submission" date="2019-03" db="EMBL/GenBank/DDBJ databases">
        <title>Improved annotation for the trematode Fasciola hepatica.</title>
        <authorList>
            <person name="Choi Y.-J."/>
            <person name="Martin J."/>
            <person name="Mitreva M."/>
        </authorList>
    </citation>
    <scope>NUCLEOTIDE SEQUENCE [LARGE SCALE GENOMIC DNA]</scope>
</reference>
<dbReference type="InterPro" id="IPR001040">
    <property type="entry name" value="TIF_eIF_4E"/>
</dbReference>
<evidence type="ECO:0000313" key="8">
    <source>
        <dbReference type="Proteomes" id="UP000230066"/>
    </source>
</evidence>
<dbReference type="GO" id="GO:0000340">
    <property type="term" value="F:RNA 7-methylguanosine cap binding"/>
    <property type="evidence" value="ECO:0007669"/>
    <property type="project" value="TreeGrafter"/>
</dbReference>
<evidence type="ECO:0000256" key="5">
    <source>
        <dbReference type="ARBA" id="ARBA00022917"/>
    </source>
</evidence>
<accession>A0A4E0RB45</accession>
<sequence>MATATEEHVVQEKIKESEHELHPLQDTWTYYLFIYKGNDKWEESMMKVATFGTIEHFWSVMYNTAPPSRTPNGTDIFMFRSDIEPKWEHPRNEHGGRWLIPLTADSPIDRYWEELLMLVVGCDWETDEEAEQICGVVFQPRARGHKMAIWLSNADEVETIKQIGKRVKERLNLTEKIFFHTVNDQKELPRGKDITSGRYEV</sequence>
<dbReference type="Proteomes" id="UP000230066">
    <property type="component" value="Unassembled WGS sequence"/>
</dbReference>
<dbReference type="EMBL" id="JXXN02001607">
    <property type="protein sequence ID" value="THD24426.1"/>
    <property type="molecule type" value="Genomic_DNA"/>
</dbReference>
<dbReference type="GO" id="GO:0016281">
    <property type="term" value="C:eukaryotic translation initiation factor 4F complex"/>
    <property type="evidence" value="ECO:0007669"/>
    <property type="project" value="TreeGrafter"/>
</dbReference>
<dbReference type="Pfam" id="PF01652">
    <property type="entry name" value="IF4E"/>
    <property type="match status" value="1"/>
</dbReference>
<dbReference type="PANTHER" id="PTHR11960">
    <property type="entry name" value="EUKARYOTIC TRANSLATION INITIATION FACTOR 4E RELATED"/>
    <property type="match status" value="1"/>
</dbReference>
<comment type="caution">
    <text evidence="7">The sequence shown here is derived from an EMBL/GenBank/DDBJ whole genome shotgun (WGS) entry which is preliminary data.</text>
</comment>
<evidence type="ECO:0000313" key="7">
    <source>
        <dbReference type="EMBL" id="THD24426.1"/>
    </source>
</evidence>
<keyword evidence="8" id="KW-1185">Reference proteome</keyword>
<evidence type="ECO:0000256" key="4">
    <source>
        <dbReference type="ARBA" id="ARBA00022884"/>
    </source>
</evidence>
<dbReference type="InterPro" id="IPR023398">
    <property type="entry name" value="TIF_eIF4e-like"/>
</dbReference>
<dbReference type="Gene3D" id="3.30.760.10">
    <property type="entry name" value="RNA Cap, Translation Initiation Factor Eif4e"/>
    <property type="match status" value="1"/>
</dbReference>
<keyword evidence="2 6" id="KW-0396">Initiation factor</keyword>
<dbReference type="GO" id="GO:0003743">
    <property type="term" value="F:translation initiation factor activity"/>
    <property type="evidence" value="ECO:0007669"/>
    <property type="project" value="UniProtKB-KW"/>
</dbReference>
<name>A0A4E0RB45_FASHE</name>
<keyword evidence="3" id="KW-0810">Translation regulation</keyword>
<evidence type="ECO:0000256" key="2">
    <source>
        <dbReference type="ARBA" id="ARBA00022540"/>
    </source>
</evidence>
<evidence type="ECO:0000256" key="6">
    <source>
        <dbReference type="RuleBase" id="RU004374"/>
    </source>
</evidence>
<keyword evidence="4 6" id="KW-0694">RNA-binding</keyword>
<dbReference type="AlphaFoldDB" id="A0A4E0RB45"/>
<dbReference type="GO" id="GO:0006417">
    <property type="term" value="P:regulation of translation"/>
    <property type="evidence" value="ECO:0007669"/>
    <property type="project" value="UniProtKB-KW"/>
</dbReference>
<dbReference type="SUPFAM" id="SSF55418">
    <property type="entry name" value="eIF4e-like"/>
    <property type="match status" value="1"/>
</dbReference>
<keyword evidence="5 6" id="KW-0648">Protein biosynthesis</keyword>
<dbReference type="PANTHER" id="PTHR11960:SF8">
    <property type="entry name" value="EUKARYOTIC TRANSLATION INITIATION FACTOR 4E1-RELATED"/>
    <property type="match status" value="1"/>
</dbReference>